<protein>
    <recommendedName>
        <fullName evidence="4">ABC transporter permease</fullName>
    </recommendedName>
</protein>
<feature type="transmembrane region" description="Helical" evidence="1">
    <location>
        <begin position="154"/>
        <end position="182"/>
    </location>
</feature>
<accession>A0A1F6H3A2</accession>
<keyword evidence="1" id="KW-0812">Transmembrane</keyword>
<evidence type="ECO:0008006" key="4">
    <source>
        <dbReference type="Google" id="ProtNLM"/>
    </source>
</evidence>
<dbReference type="EMBL" id="MFNF01000001">
    <property type="protein sequence ID" value="OGH04868.1"/>
    <property type="molecule type" value="Genomic_DNA"/>
</dbReference>
<name>A0A1F6H3A2_9PROT</name>
<dbReference type="Pfam" id="PF06182">
    <property type="entry name" value="ABC2_membrane_6"/>
    <property type="match status" value="1"/>
</dbReference>
<feature type="transmembrane region" description="Helical" evidence="1">
    <location>
        <begin position="32"/>
        <end position="52"/>
    </location>
</feature>
<dbReference type="InterPro" id="IPR010390">
    <property type="entry name" value="ABC-2_transporter-like"/>
</dbReference>
<evidence type="ECO:0000313" key="2">
    <source>
        <dbReference type="EMBL" id="OGH04868.1"/>
    </source>
</evidence>
<sequence>MNPKALWSLYLPKWGATMQVAWSNLLVYRLNFLLSAIAPLVVFLVVKLSLWYRVYEGAPSALVGGFTFSQMATYHLWVFLTSLLVFNGNATKISEDIRMGKITSYLIYPFSLWEFHGATFLARTLVQLGIAATTLTGVWAFLSGQVHFPEPHTLALGLLLTLMAAGFWFWANYLVGLIGFWMEETWTLMVMLQILAYFLSGSLIPLSFYPPWLQGLLNYTPFPAIAYLPARVLMGESAGVIQALWVLGFWNLGAALLAQLVWKKGLRLYTAAGM</sequence>
<feature type="transmembrane region" description="Helical" evidence="1">
    <location>
        <begin position="72"/>
        <end position="90"/>
    </location>
</feature>
<keyword evidence="1" id="KW-0472">Membrane</keyword>
<gene>
    <name evidence="2" type="ORF">A2557_07770</name>
</gene>
<proteinExistence type="predicted"/>
<dbReference type="AlphaFoldDB" id="A0A1F6H3A2"/>
<dbReference type="PANTHER" id="PTHR36832:SF1">
    <property type="entry name" value="SLR1174 PROTEIN"/>
    <property type="match status" value="1"/>
</dbReference>
<keyword evidence="1" id="KW-1133">Transmembrane helix</keyword>
<feature type="transmembrane region" description="Helical" evidence="1">
    <location>
        <begin position="188"/>
        <end position="209"/>
    </location>
</feature>
<evidence type="ECO:0000256" key="1">
    <source>
        <dbReference type="SAM" id="Phobius"/>
    </source>
</evidence>
<dbReference type="PANTHER" id="PTHR36832">
    <property type="entry name" value="SLR1174 PROTEIN-RELATED"/>
    <property type="match status" value="1"/>
</dbReference>
<feature type="transmembrane region" description="Helical" evidence="1">
    <location>
        <begin position="240"/>
        <end position="262"/>
    </location>
</feature>
<reference evidence="2 3" key="1">
    <citation type="journal article" date="2016" name="Nat. Commun.">
        <title>Thousands of microbial genomes shed light on interconnected biogeochemical processes in an aquifer system.</title>
        <authorList>
            <person name="Anantharaman K."/>
            <person name="Brown C.T."/>
            <person name="Hug L.A."/>
            <person name="Sharon I."/>
            <person name="Castelle C.J."/>
            <person name="Probst A.J."/>
            <person name="Thomas B.C."/>
            <person name="Singh A."/>
            <person name="Wilkins M.J."/>
            <person name="Karaoz U."/>
            <person name="Brodie E.L."/>
            <person name="Williams K.H."/>
            <person name="Hubbard S.S."/>
            <person name="Banfield J.F."/>
        </authorList>
    </citation>
    <scope>NUCLEOTIDE SEQUENCE [LARGE SCALE GENOMIC DNA]</scope>
</reference>
<dbReference type="Proteomes" id="UP000177583">
    <property type="component" value="Unassembled WGS sequence"/>
</dbReference>
<organism evidence="2 3">
    <name type="scientific">Candidatus Lambdaproteobacteria bacterium RIFOXYD2_FULL_56_26</name>
    <dbReference type="NCBI Taxonomy" id="1817773"/>
    <lineage>
        <taxon>Bacteria</taxon>
        <taxon>Pseudomonadati</taxon>
        <taxon>Pseudomonadota</taxon>
        <taxon>Candidatus Lambdaproteobacteria</taxon>
    </lineage>
</organism>
<evidence type="ECO:0000313" key="3">
    <source>
        <dbReference type="Proteomes" id="UP000177583"/>
    </source>
</evidence>
<feature type="transmembrane region" description="Helical" evidence="1">
    <location>
        <begin position="125"/>
        <end position="142"/>
    </location>
</feature>
<comment type="caution">
    <text evidence="2">The sequence shown here is derived from an EMBL/GenBank/DDBJ whole genome shotgun (WGS) entry which is preliminary data.</text>
</comment>